<dbReference type="AlphaFoldDB" id="A0A2M6WJV7"/>
<reference evidence="2" key="1">
    <citation type="submission" date="2017-09" db="EMBL/GenBank/DDBJ databases">
        <title>Depth-based differentiation of microbial function through sediment-hosted aquifers and enrichment of novel symbionts in the deep terrestrial subsurface.</title>
        <authorList>
            <person name="Probst A.J."/>
            <person name="Ladd B."/>
            <person name="Jarett J.K."/>
            <person name="Geller-Mcgrath D.E."/>
            <person name="Sieber C.M.K."/>
            <person name="Emerson J.B."/>
            <person name="Anantharaman K."/>
            <person name="Thomas B.C."/>
            <person name="Malmstrom R."/>
            <person name="Stieglmeier M."/>
            <person name="Klingl A."/>
            <person name="Woyke T."/>
            <person name="Ryan C.M."/>
            <person name="Banfield J.F."/>
        </authorList>
    </citation>
    <scope>NUCLEOTIDE SEQUENCE [LARGE SCALE GENOMIC DNA]</scope>
</reference>
<protein>
    <submittedName>
        <fullName evidence="1">Uncharacterized protein</fullName>
    </submittedName>
</protein>
<gene>
    <name evidence="1" type="ORF">COU06_02065</name>
</gene>
<dbReference type="EMBL" id="PFAY01000016">
    <property type="protein sequence ID" value="PIT93049.1"/>
    <property type="molecule type" value="Genomic_DNA"/>
</dbReference>
<organism evidence="1 2">
    <name type="scientific">Candidatus Harrisonbacteria bacterium CG10_big_fil_rev_8_21_14_0_10_38_8</name>
    <dbReference type="NCBI Taxonomy" id="1974582"/>
    <lineage>
        <taxon>Bacteria</taxon>
        <taxon>Candidatus Harrisoniibacteriota</taxon>
    </lineage>
</organism>
<name>A0A2M6WJV7_9BACT</name>
<accession>A0A2M6WJV7</accession>
<sequence length="239" mass="25961">MKKTLIILLGVIVITIVIAGRGSLEKTDLSTYFKDRMNTLGVIDVGQPIEGFDANLLITAFPGFLPEDFQGVEAFGGHYEVTGADISFVPDNVQPITSAAQTVSDDGYVILLNNLSLRLDVLPKTNEDIDSLIIQINTTERLVVAVNQTATALGVTITPLEVLEDSRCPVDVQCIQAGTVRLRAGLVSGLGEADQEFTLNKPVTTEAEEIVLVSVMPEPMSTRTISLGEYQFFFEVKKR</sequence>
<evidence type="ECO:0000313" key="2">
    <source>
        <dbReference type="Proteomes" id="UP000229112"/>
    </source>
</evidence>
<proteinExistence type="predicted"/>
<comment type="caution">
    <text evidence="1">The sequence shown here is derived from an EMBL/GenBank/DDBJ whole genome shotgun (WGS) entry which is preliminary data.</text>
</comment>
<evidence type="ECO:0000313" key="1">
    <source>
        <dbReference type="EMBL" id="PIT93049.1"/>
    </source>
</evidence>
<dbReference type="Proteomes" id="UP000229112">
    <property type="component" value="Unassembled WGS sequence"/>
</dbReference>